<dbReference type="InterPro" id="IPR041682">
    <property type="entry name" value="AAA_14"/>
</dbReference>
<dbReference type="Proteomes" id="UP000277582">
    <property type="component" value="Unassembled WGS sequence"/>
</dbReference>
<organism evidence="2 3">
    <name type="scientific">Candidatus Methanodesulfokora washburnensis</name>
    <dbReference type="NCBI Taxonomy" id="2478471"/>
    <lineage>
        <taxon>Archaea</taxon>
        <taxon>Thermoproteota</taxon>
        <taxon>Candidatus Korarchaeia</taxon>
        <taxon>Candidatus Korarchaeia incertae sedis</taxon>
        <taxon>Candidatus Methanodesulfokora</taxon>
    </lineage>
</organism>
<accession>A0A429GGG8</accession>
<dbReference type="PANTHER" id="PTHR33295">
    <property type="entry name" value="ATPASE"/>
    <property type="match status" value="1"/>
</dbReference>
<dbReference type="InterPro" id="IPR003593">
    <property type="entry name" value="AAA+_ATPase"/>
</dbReference>
<dbReference type="EMBL" id="RCOS01000130">
    <property type="protein sequence ID" value="RSN73031.1"/>
    <property type="molecule type" value="Genomic_DNA"/>
</dbReference>
<evidence type="ECO:0000259" key="1">
    <source>
        <dbReference type="SMART" id="SM00382"/>
    </source>
</evidence>
<dbReference type="SMART" id="SM00382">
    <property type="entry name" value="AAA"/>
    <property type="match status" value="1"/>
</dbReference>
<keyword evidence="2" id="KW-0067">ATP-binding</keyword>
<evidence type="ECO:0000313" key="3">
    <source>
        <dbReference type="Proteomes" id="UP000277582"/>
    </source>
</evidence>
<keyword evidence="3" id="KW-1185">Reference proteome</keyword>
<dbReference type="OrthoDB" id="371918at2157"/>
<dbReference type="InterPro" id="IPR027417">
    <property type="entry name" value="P-loop_NTPase"/>
</dbReference>
<name>A0A429GGG8_9CREN</name>
<protein>
    <submittedName>
        <fullName evidence="2">ATP-binding protein</fullName>
    </submittedName>
</protein>
<reference evidence="2 3" key="1">
    <citation type="submission" date="2018-10" db="EMBL/GenBank/DDBJ databases">
        <title>Co-occurring genomic capacity for anaerobic methane metabolism and dissimilatory sulfite reduction discovered in the Korarchaeota.</title>
        <authorList>
            <person name="Mckay L.J."/>
            <person name="Dlakic M."/>
            <person name="Fields M.W."/>
            <person name="Delmont T.O."/>
            <person name="Eren A.M."/>
            <person name="Jay Z.J."/>
            <person name="Klingelsmith K.B."/>
            <person name="Rusch D.B."/>
            <person name="Inskeep W.P."/>
        </authorList>
    </citation>
    <scope>NUCLEOTIDE SEQUENCE [LARGE SCALE GENOMIC DNA]</scope>
    <source>
        <strain evidence="2 3">MDKW</strain>
    </source>
</reference>
<feature type="domain" description="AAA+ ATPase" evidence="1">
    <location>
        <begin position="32"/>
        <end position="153"/>
    </location>
</feature>
<comment type="caution">
    <text evidence="2">The sequence shown here is derived from an EMBL/GenBank/DDBJ whole genome shotgun (WGS) entry which is preliminary data.</text>
</comment>
<gene>
    <name evidence="2" type="ORF">D6D85_11685</name>
</gene>
<dbReference type="GO" id="GO:0005524">
    <property type="term" value="F:ATP binding"/>
    <property type="evidence" value="ECO:0007669"/>
    <property type="project" value="UniProtKB-KW"/>
</dbReference>
<dbReference type="SUPFAM" id="SSF52540">
    <property type="entry name" value="P-loop containing nucleoside triphosphate hydrolases"/>
    <property type="match status" value="1"/>
</dbReference>
<sequence length="415" mass="48682">MEIAFEEWNLYARRRELREREVDFSRIESNARDKIVAITGIRRSGKSSLLMLLLQRLLRRGERAAYINLEDSRIKSSKTALDDVIKWFGDSGYLLLDEITNAHDWENWLLRAHELLKGRLFLIVTSSRRRLIVPSKPLRGRIIPEEIYPLSFREFLRFKGIEVERTTAGIGRLERALEEYLIYGGFPEVVLSEDRVDKIRILNSYFRDIIVLDVAEVAEESVTLTEIFGKYVIETPYFSASKCHNFLKSLGFRIGKDSILKLERISQESYLFFFIPIFSRSIKNRLQYPRKAYLGDTGFMYAISGRVDMGRIFENTVFLELRRRMRPNQNIGYWRNREGLEVDFLLLEGIRAEGMIQVSYDIDRSEKREIKGLISCSKETGLKEGIIITRDKESIRRVDGVEIRLIPLWKWLIEG</sequence>
<dbReference type="AlphaFoldDB" id="A0A429GGG8"/>
<dbReference type="RefSeq" id="WP_125672139.1">
    <property type="nucleotide sequence ID" value="NZ_RCOS01000130.1"/>
</dbReference>
<dbReference type="Pfam" id="PF13173">
    <property type="entry name" value="AAA_14"/>
    <property type="match status" value="1"/>
</dbReference>
<dbReference type="Pfam" id="PF13635">
    <property type="entry name" value="DUF4143"/>
    <property type="match status" value="1"/>
</dbReference>
<dbReference type="Gene3D" id="3.40.50.300">
    <property type="entry name" value="P-loop containing nucleotide triphosphate hydrolases"/>
    <property type="match status" value="1"/>
</dbReference>
<keyword evidence="2" id="KW-0547">Nucleotide-binding</keyword>
<evidence type="ECO:0000313" key="2">
    <source>
        <dbReference type="EMBL" id="RSN73031.1"/>
    </source>
</evidence>
<dbReference type="PANTHER" id="PTHR33295:SF8">
    <property type="entry name" value="AAA+ ATPASE DOMAIN-CONTAINING PROTEIN"/>
    <property type="match status" value="1"/>
</dbReference>
<dbReference type="InterPro" id="IPR025420">
    <property type="entry name" value="DUF4143"/>
</dbReference>
<proteinExistence type="predicted"/>